<dbReference type="EMBL" id="BAAAGX010000018">
    <property type="protein sequence ID" value="GAA0258694.1"/>
    <property type="molecule type" value="Genomic_DNA"/>
</dbReference>
<organism evidence="1 2">
    <name type="scientific">Cryptosporangium japonicum</name>
    <dbReference type="NCBI Taxonomy" id="80872"/>
    <lineage>
        <taxon>Bacteria</taxon>
        <taxon>Bacillati</taxon>
        <taxon>Actinomycetota</taxon>
        <taxon>Actinomycetes</taxon>
        <taxon>Cryptosporangiales</taxon>
        <taxon>Cryptosporangiaceae</taxon>
        <taxon>Cryptosporangium</taxon>
    </lineage>
</organism>
<accession>A0ABP3EFC2</accession>
<protein>
    <submittedName>
        <fullName evidence="1">Uncharacterized protein</fullName>
    </submittedName>
</protein>
<evidence type="ECO:0000313" key="2">
    <source>
        <dbReference type="Proteomes" id="UP001500967"/>
    </source>
</evidence>
<name>A0ABP3EFC2_9ACTN</name>
<gene>
    <name evidence="1" type="ORF">GCM10009539_50020</name>
</gene>
<sequence>MPSPDLKKLAGGFADLLTDVLNRTIAKHPVKITAKASPVPGVVFVGNRLSDRSLLSRNYFPLRHRPGVPPLHMLISGRLSLDHEGRYLMVQSSVCAVARDAGGGR</sequence>
<proteinExistence type="predicted"/>
<comment type="caution">
    <text evidence="1">The sequence shown here is derived from an EMBL/GenBank/DDBJ whole genome shotgun (WGS) entry which is preliminary data.</text>
</comment>
<dbReference type="Proteomes" id="UP001500967">
    <property type="component" value="Unassembled WGS sequence"/>
</dbReference>
<keyword evidence="2" id="KW-1185">Reference proteome</keyword>
<reference evidence="2" key="1">
    <citation type="journal article" date="2019" name="Int. J. Syst. Evol. Microbiol.">
        <title>The Global Catalogue of Microorganisms (GCM) 10K type strain sequencing project: providing services to taxonomists for standard genome sequencing and annotation.</title>
        <authorList>
            <consortium name="The Broad Institute Genomics Platform"/>
            <consortium name="The Broad Institute Genome Sequencing Center for Infectious Disease"/>
            <person name="Wu L."/>
            <person name="Ma J."/>
        </authorList>
    </citation>
    <scope>NUCLEOTIDE SEQUENCE [LARGE SCALE GENOMIC DNA]</scope>
    <source>
        <strain evidence="2">JCM 10425</strain>
    </source>
</reference>
<evidence type="ECO:0000313" key="1">
    <source>
        <dbReference type="EMBL" id="GAA0258694.1"/>
    </source>
</evidence>
<dbReference type="RefSeq" id="WP_344651334.1">
    <property type="nucleotide sequence ID" value="NZ_BAAAGX010000018.1"/>
</dbReference>